<dbReference type="EMBL" id="HBIM01003586">
    <property type="protein sequence ID" value="CAE0405012.1"/>
    <property type="molecule type" value="Transcribed_RNA"/>
</dbReference>
<dbReference type="Gene3D" id="3.40.50.1360">
    <property type="match status" value="1"/>
</dbReference>
<organism evidence="2">
    <name type="scientific">Amphora coffeiformis</name>
    <dbReference type="NCBI Taxonomy" id="265554"/>
    <lineage>
        <taxon>Eukaryota</taxon>
        <taxon>Sar</taxon>
        <taxon>Stramenopiles</taxon>
        <taxon>Ochrophyta</taxon>
        <taxon>Bacillariophyta</taxon>
        <taxon>Bacillariophyceae</taxon>
        <taxon>Bacillariophycidae</taxon>
        <taxon>Thalassiophysales</taxon>
        <taxon>Catenulaceae</taxon>
        <taxon>Amphora</taxon>
    </lineage>
</organism>
<proteinExistence type="predicted"/>
<name>A0A7S3KYE1_9STRA</name>
<dbReference type="InterPro" id="IPR006148">
    <property type="entry name" value="Glc/Gal-6P_isomerase"/>
</dbReference>
<evidence type="ECO:0000259" key="1">
    <source>
        <dbReference type="Pfam" id="PF01182"/>
    </source>
</evidence>
<dbReference type="AlphaFoldDB" id="A0A7S3KYE1"/>
<evidence type="ECO:0000313" key="2">
    <source>
        <dbReference type="EMBL" id="CAE0405012.1"/>
    </source>
</evidence>
<dbReference type="InterPro" id="IPR039104">
    <property type="entry name" value="6PGL"/>
</dbReference>
<gene>
    <name evidence="2" type="ORF">ACOF00016_LOCUS3089</name>
</gene>
<accession>A0A7S3KYE1</accession>
<protein>
    <recommendedName>
        <fullName evidence="1">Glucosamine/galactosamine-6-phosphate isomerase domain-containing protein</fullName>
    </recommendedName>
</protein>
<sequence>MAPRSSNFLLTVGATAAATAAAMVGGYMAYQQMVADQAKEPRARVLESPEDVAQELCAHVVEKAREAIEKRGVFHLAVAGGSLLDLLGGLAHHRDVVDFSKVIVSFVHYKCVAPTNAEKSNNLAKAKAKFADAAGITKFVVPTTTTTSTGQEEDGDGSQQAEFYARALVSANVPHSGKYPVMDLVLLGLGTDGHVGSCHPHSVAALETSKGVTGSAPLKTGEPSSITLTIESMNTARQTCVIACGSDKKYAVKRAMIRPAEAPRGTFPAQSLSAPLFFLDAEAAALL</sequence>
<dbReference type="InterPro" id="IPR037171">
    <property type="entry name" value="NagB/RpiA_transferase-like"/>
</dbReference>
<dbReference type="PANTHER" id="PTHR11054">
    <property type="entry name" value="6-PHOSPHOGLUCONOLACTONASE"/>
    <property type="match status" value="1"/>
</dbReference>
<dbReference type="SUPFAM" id="SSF100950">
    <property type="entry name" value="NagB/RpiA/CoA transferase-like"/>
    <property type="match status" value="1"/>
</dbReference>
<dbReference type="GO" id="GO:0005975">
    <property type="term" value="P:carbohydrate metabolic process"/>
    <property type="evidence" value="ECO:0007669"/>
    <property type="project" value="InterPro"/>
</dbReference>
<dbReference type="Pfam" id="PF01182">
    <property type="entry name" value="Glucosamine_iso"/>
    <property type="match status" value="1"/>
</dbReference>
<feature type="domain" description="Glucosamine/galactosamine-6-phosphate isomerase" evidence="1">
    <location>
        <begin position="48"/>
        <end position="263"/>
    </location>
</feature>
<dbReference type="PANTHER" id="PTHR11054:SF0">
    <property type="entry name" value="6-PHOSPHOGLUCONOLACTONASE"/>
    <property type="match status" value="1"/>
</dbReference>
<reference evidence="2" key="1">
    <citation type="submission" date="2021-01" db="EMBL/GenBank/DDBJ databases">
        <authorList>
            <person name="Corre E."/>
            <person name="Pelletier E."/>
            <person name="Niang G."/>
            <person name="Scheremetjew M."/>
            <person name="Finn R."/>
            <person name="Kale V."/>
            <person name="Holt S."/>
            <person name="Cochrane G."/>
            <person name="Meng A."/>
            <person name="Brown T."/>
            <person name="Cohen L."/>
        </authorList>
    </citation>
    <scope>NUCLEOTIDE SEQUENCE</scope>
    <source>
        <strain evidence="2">CCMP127</strain>
    </source>
</reference>